<feature type="domain" description="Reductase C-terminal" evidence="6">
    <location>
        <begin position="318"/>
        <end position="400"/>
    </location>
</feature>
<evidence type="ECO:0000256" key="3">
    <source>
        <dbReference type="ARBA" id="ARBA00022827"/>
    </source>
</evidence>
<dbReference type="Pfam" id="PF14759">
    <property type="entry name" value="Reductase_C"/>
    <property type="match status" value="1"/>
</dbReference>
<dbReference type="RefSeq" id="WP_093996590.1">
    <property type="nucleotide sequence ID" value="NZ_FXYD01000003.1"/>
</dbReference>
<dbReference type="AlphaFoldDB" id="A0A238KAV7"/>
<dbReference type="GO" id="GO:0005737">
    <property type="term" value="C:cytoplasm"/>
    <property type="evidence" value="ECO:0007669"/>
    <property type="project" value="TreeGrafter"/>
</dbReference>
<dbReference type="InterPro" id="IPR023753">
    <property type="entry name" value="FAD/NAD-binding_dom"/>
</dbReference>
<protein>
    <submittedName>
        <fullName evidence="7">Rhodocoxin reductase</fullName>
        <ecNumber evidence="7">1.18.1.-</ecNumber>
    </submittedName>
</protein>
<evidence type="ECO:0000256" key="2">
    <source>
        <dbReference type="ARBA" id="ARBA00022630"/>
    </source>
</evidence>
<evidence type="ECO:0000313" key="7">
    <source>
        <dbReference type="EMBL" id="SMX39965.1"/>
    </source>
</evidence>
<dbReference type="EMBL" id="FXYD01000003">
    <property type="protein sequence ID" value="SMX39965.1"/>
    <property type="molecule type" value="Genomic_DNA"/>
</dbReference>
<dbReference type="Gene3D" id="3.30.390.30">
    <property type="match status" value="1"/>
</dbReference>
<dbReference type="InterPro" id="IPR028202">
    <property type="entry name" value="Reductase_C"/>
</dbReference>
<keyword evidence="8" id="KW-1185">Reference proteome</keyword>
<dbReference type="EC" id="1.18.1.-" evidence="7"/>
<keyword evidence="3" id="KW-0274">FAD</keyword>
<accession>A0A238KAV7</accession>
<dbReference type="InterPro" id="IPR016156">
    <property type="entry name" value="FAD/NAD-linked_Rdtase_dimer_sf"/>
</dbReference>
<reference evidence="8" key="1">
    <citation type="submission" date="2017-05" db="EMBL/GenBank/DDBJ databases">
        <authorList>
            <person name="Rodrigo-Torres L."/>
            <person name="Arahal R. D."/>
            <person name="Lucena T."/>
        </authorList>
    </citation>
    <scope>NUCLEOTIDE SEQUENCE [LARGE SCALE GENOMIC DNA]</scope>
    <source>
        <strain evidence="8">CECT 8868</strain>
    </source>
</reference>
<proteinExistence type="predicted"/>
<keyword evidence="4 7" id="KW-0560">Oxidoreductase</keyword>
<organism evidence="7 8">
    <name type="scientific">Octadecabacter ascidiaceicola</name>
    <dbReference type="NCBI Taxonomy" id="1655543"/>
    <lineage>
        <taxon>Bacteria</taxon>
        <taxon>Pseudomonadati</taxon>
        <taxon>Pseudomonadota</taxon>
        <taxon>Alphaproteobacteria</taxon>
        <taxon>Rhodobacterales</taxon>
        <taxon>Roseobacteraceae</taxon>
        <taxon>Octadecabacter</taxon>
    </lineage>
</organism>
<dbReference type="InterPro" id="IPR036188">
    <property type="entry name" value="FAD/NAD-bd_sf"/>
</dbReference>
<dbReference type="OrthoDB" id="7809559at2"/>
<evidence type="ECO:0000259" key="5">
    <source>
        <dbReference type="Pfam" id="PF07992"/>
    </source>
</evidence>
<evidence type="ECO:0000256" key="4">
    <source>
        <dbReference type="ARBA" id="ARBA00023002"/>
    </source>
</evidence>
<evidence type="ECO:0000256" key="1">
    <source>
        <dbReference type="ARBA" id="ARBA00001974"/>
    </source>
</evidence>
<keyword evidence="2" id="KW-0285">Flavoprotein</keyword>
<dbReference type="SUPFAM" id="SSF51905">
    <property type="entry name" value="FAD/NAD(P)-binding domain"/>
    <property type="match status" value="2"/>
</dbReference>
<evidence type="ECO:0000313" key="8">
    <source>
        <dbReference type="Proteomes" id="UP000203464"/>
    </source>
</evidence>
<dbReference type="Proteomes" id="UP000203464">
    <property type="component" value="Unassembled WGS sequence"/>
</dbReference>
<dbReference type="Pfam" id="PF07992">
    <property type="entry name" value="Pyr_redox_2"/>
    <property type="match status" value="1"/>
</dbReference>
<dbReference type="PANTHER" id="PTHR43557:SF2">
    <property type="entry name" value="RIESKE DOMAIN-CONTAINING PROTEIN-RELATED"/>
    <property type="match status" value="1"/>
</dbReference>
<dbReference type="InterPro" id="IPR050446">
    <property type="entry name" value="FAD-oxidoreductase/Apoptosis"/>
</dbReference>
<dbReference type="Gene3D" id="3.50.50.60">
    <property type="entry name" value="FAD/NAD(P)-binding domain"/>
    <property type="match status" value="2"/>
</dbReference>
<dbReference type="PANTHER" id="PTHR43557">
    <property type="entry name" value="APOPTOSIS-INDUCING FACTOR 1"/>
    <property type="match status" value="1"/>
</dbReference>
<comment type="cofactor">
    <cofactor evidence="1">
        <name>FAD</name>
        <dbReference type="ChEBI" id="CHEBI:57692"/>
    </cofactor>
</comment>
<evidence type="ECO:0000259" key="6">
    <source>
        <dbReference type="Pfam" id="PF14759"/>
    </source>
</evidence>
<dbReference type="SUPFAM" id="SSF55424">
    <property type="entry name" value="FAD/NAD-linked reductases, dimerisation (C-terminal) domain"/>
    <property type="match status" value="1"/>
</dbReference>
<dbReference type="GO" id="GO:0016651">
    <property type="term" value="F:oxidoreductase activity, acting on NAD(P)H"/>
    <property type="evidence" value="ECO:0007669"/>
    <property type="project" value="TreeGrafter"/>
</dbReference>
<feature type="domain" description="FAD/NAD(P)-binding" evidence="5">
    <location>
        <begin position="3"/>
        <end position="299"/>
    </location>
</feature>
<gene>
    <name evidence="7" type="primary">thcD</name>
    <name evidence="7" type="ORF">OCA8868_02209</name>
</gene>
<dbReference type="PRINTS" id="PR00368">
    <property type="entry name" value="FADPNR"/>
</dbReference>
<name>A0A238KAV7_9RHOB</name>
<sequence length="402" mass="43289">MSHIVVIGAGQAGASLVAKLRNEGFEGEITLLGAEASPPYQRPALSKAYLLGEMERERLFLRPREWYENNNINLRTGTPAVSVDAASQTVTLEGDEVLSYDHLAFTTGSHPRTLPAVIGGELDGVFSVRDLADADALKPEFTGGRRLLVIGGGYIGLEAAAVAAKMGLHVILVEMADRILQRVAAPETSDFFRNLHSGHNVDIREGIGLERLVGEDHVTGAVLSDGSEIEVDFAIVGVGIYPATVLAENAGVACDNGIITDAFGRTSDPNIWAAGDCATLDWHGAQIRLESVGNAIDQAEVVAQNMLGAEKSYAPKPWFWSDQYDTKLQIAGLNLGYTDVVTRETGDARSHWYYRDDTLIAVDAMNDPRNYMIGKRLIEAGKSPAPSVIADPETDMKALLRS</sequence>
<dbReference type="PRINTS" id="PR00411">
    <property type="entry name" value="PNDRDTASEI"/>
</dbReference>